<dbReference type="Pfam" id="PF13662">
    <property type="entry name" value="Toprim_4"/>
    <property type="match status" value="1"/>
</dbReference>
<evidence type="ECO:0000256" key="6">
    <source>
        <dbReference type="ARBA" id="ARBA00023204"/>
    </source>
</evidence>
<feature type="domain" description="Toprim" evidence="8">
    <location>
        <begin position="86"/>
        <end position="189"/>
    </location>
</feature>
<dbReference type="PANTHER" id="PTHR30446:SF0">
    <property type="entry name" value="RECOMBINATION PROTEIN RECR"/>
    <property type="match status" value="1"/>
</dbReference>
<accession>A0A1G2QNY1</accession>
<comment type="similarity">
    <text evidence="7">Belongs to the RecR family.</text>
</comment>
<evidence type="ECO:0000256" key="5">
    <source>
        <dbReference type="ARBA" id="ARBA00023172"/>
    </source>
</evidence>
<protein>
    <recommendedName>
        <fullName evidence="7">Recombination protein RecR</fullName>
    </recommendedName>
</protein>
<comment type="caution">
    <text evidence="9">The sequence shown here is derived from an EMBL/GenBank/DDBJ whole genome shotgun (WGS) entry which is preliminary data.</text>
</comment>
<dbReference type="AlphaFoldDB" id="A0A1G2QNY1"/>
<keyword evidence="3 7" id="KW-0863">Zinc-finger</keyword>
<organism evidence="9 10">
    <name type="scientific">Candidatus Vogelbacteria bacterium RIFOXYD2_FULL_44_9</name>
    <dbReference type="NCBI Taxonomy" id="1802441"/>
    <lineage>
        <taxon>Bacteria</taxon>
        <taxon>Candidatus Vogeliibacteriota</taxon>
    </lineage>
</organism>
<comment type="function">
    <text evidence="7">May play a role in DNA repair. It seems to be involved in an RecBC-independent recombinational process of DNA repair. It may act with RecF and RecO.</text>
</comment>
<keyword evidence="5 7" id="KW-0233">DNA recombination</keyword>
<evidence type="ECO:0000259" key="8">
    <source>
        <dbReference type="PROSITE" id="PS50880"/>
    </source>
</evidence>
<sequence>MQNSIINELAEIFKRFPGIGPRQAKRFVYFLLQQDSTLHHRLTKLIAELPRLVSVCPDCRRFFQDGHEADDSRSCPICLDQHRRNGQLLVIEKDADLEAIEKAGTYLGQYFVLGGLVPILEKEPEKKIRIASLIKQIEKLASAGQLTEVILAFAVTTEADHTIEYLKERLASLVEKYHFQFSLLGRGLSGGLEIEYSDPDTLKNALSNRH</sequence>
<comment type="caution">
    <text evidence="7">Lacks conserved residue(s) required for the propagation of feature annotation.</text>
</comment>
<dbReference type="InterPro" id="IPR023627">
    <property type="entry name" value="Rcmb_RecR"/>
</dbReference>
<dbReference type="SUPFAM" id="SSF111304">
    <property type="entry name" value="Recombination protein RecR"/>
    <property type="match status" value="1"/>
</dbReference>
<evidence type="ECO:0000256" key="1">
    <source>
        <dbReference type="ARBA" id="ARBA00022723"/>
    </source>
</evidence>
<dbReference type="GO" id="GO:0008270">
    <property type="term" value="F:zinc ion binding"/>
    <property type="evidence" value="ECO:0007669"/>
    <property type="project" value="UniProtKB-KW"/>
</dbReference>
<evidence type="ECO:0000256" key="3">
    <source>
        <dbReference type="ARBA" id="ARBA00022771"/>
    </source>
</evidence>
<dbReference type="Proteomes" id="UP000177140">
    <property type="component" value="Unassembled WGS sequence"/>
</dbReference>
<name>A0A1G2QNY1_9BACT</name>
<dbReference type="PANTHER" id="PTHR30446">
    <property type="entry name" value="RECOMBINATION PROTEIN RECR"/>
    <property type="match status" value="1"/>
</dbReference>
<keyword evidence="2 7" id="KW-0227">DNA damage</keyword>
<keyword evidence="4 7" id="KW-0862">Zinc</keyword>
<dbReference type="Gene3D" id="3.40.1360.10">
    <property type="match status" value="1"/>
</dbReference>
<keyword evidence="1 7" id="KW-0479">Metal-binding</keyword>
<dbReference type="GO" id="GO:0006310">
    <property type="term" value="P:DNA recombination"/>
    <property type="evidence" value="ECO:0007669"/>
    <property type="project" value="UniProtKB-UniRule"/>
</dbReference>
<dbReference type="InterPro" id="IPR006171">
    <property type="entry name" value="TOPRIM_dom"/>
</dbReference>
<evidence type="ECO:0000256" key="2">
    <source>
        <dbReference type="ARBA" id="ARBA00022763"/>
    </source>
</evidence>
<proteinExistence type="inferred from homology"/>
<dbReference type="Gene3D" id="1.10.8.420">
    <property type="entry name" value="RecR Domain 1"/>
    <property type="match status" value="1"/>
</dbReference>
<keyword evidence="6 7" id="KW-0234">DNA repair</keyword>
<dbReference type="GO" id="GO:0003677">
    <property type="term" value="F:DNA binding"/>
    <property type="evidence" value="ECO:0007669"/>
    <property type="project" value="UniProtKB-UniRule"/>
</dbReference>
<dbReference type="InterPro" id="IPR000093">
    <property type="entry name" value="DNA_Rcmb_RecR"/>
</dbReference>
<dbReference type="GO" id="GO:0006281">
    <property type="term" value="P:DNA repair"/>
    <property type="evidence" value="ECO:0007669"/>
    <property type="project" value="UniProtKB-UniRule"/>
</dbReference>
<dbReference type="EMBL" id="MHTM01000017">
    <property type="protein sequence ID" value="OHA62344.1"/>
    <property type="molecule type" value="Genomic_DNA"/>
</dbReference>
<evidence type="ECO:0000256" key="7">
    <source>
        <dbReference type="HAMAP-Rule" id="MF_00017"/>
    </source>
</evidence>
<reference evidence="9 10" key="1">
    <citation type="journal article" date="2016" name="Nat. Commun.">
        <title>Thousands of microbial genomes shed light on interconnected biogeochemical processes in an aquifer system.</title>
        <authorList>
            <person name="Anantharaman K."/>
            <person name="Brown C.T."/>
            <person name="Hug L.A."/>
            <person name="Sharon I."/>
            <person name="Castelle C.J."/>
            <person name="Probst A.J."/>
            <person name="Thomas B.C."/>
            <person name="Singh A."/>
            <person name="Wilkins M.J."/>
            <person name="Karaoz U."/>
            <person name="Brodie E.L."/>
            <person name="Williams K.H."/>
            <person name="Hubbard S.S."/>
            <person name="Banfield J.F."/>
        </authorList>
    </citation>
    <scope>NUCLEOTIDE SEQUENCE [LARGE SCALE GENOMIC DNA]</scope>
</reference>
<dbReference type="PROSITE" id="PS50880">
    <property type="entry name" value="TOPRIM"/>
    <property type="match status" value="1"/>
</dbReference>
<evidence type="ECO:0000313" key="9">
    <source>
        <dbReference type="EMBL" id="OHA62344.1"/>
    </source>
</evidence>
<dbReference type="HAMAP" id="MF_00017">
    <property type="entry name" value="RecR"/>
    <property type="match status" value="1"/>
</dbReference>
<evidence type="ECO:0000256" key="4">
    <source>
        <dbReference type="ARBA" id="ARBA00022833"/>
    </source>
</evidence>
<gene>
    <name evidence="7" type="primary">recR</name>
    <name evidence="9" type="ORF">A2556_00180</name>
</gene>
<evidence type="ECO:0000313" key="10">
    <source>
        <dbReference type="Proteomes" id="UP000177140"/>
    </source>
</evidence>
<dbReference type="Pfam" id="PF21176">
    <property type="entry name" value="RecR_HhH"/>
    <property type="match status" value="1"/>
</dbReference>